<evidence type="ECO:0000313" key="2">
    <source>
        <dbReference type="EMBL" id="SER34384.1"/>
    </source>
</evidence>
<gene>
    <name evidence="2" type="ORF">SAMN04487944_103104</name>
</gene>
<dbReference type="STRING" id="531814.SAMN04487944_103104"/>
<dbReference type="InterPro" id="IPR024775">
    <property type="entry name" value="DinB-like"/>
</dbReference>
<name>A0A1H9NEH3_9BACI</name>
<dbReference type="AlphaFoldDB" id="A0A1H9NEH3"/>
<dbReference type="OrthoDB" id="4295522at2"/>
<dbReference type="EMBL" id="FOGL01000003">
    <property type="protein sequence ID" value="SER34384.1"/>
    <property type="molecule type" value="Genomic_DNA"/>
</dbReference>
<reference evidence="2 3" key="1">
    <citation type="submission" date="2016-10" db="EMBL/GenBank/DDBJ databases">
        <authorList>
            <person name="de Groot N.N."/>
        </authorList>
    </citation>
    <scope>NUCLEOTIDE SEQUENCE [LARGE SCALE GENOMIC DNA]</scope>
    <source>
        <strain evidence="2 3">CGMCC 1.7727</strain>
    </source>
</reference>
<keyword evidence="3" id="KW-1185">Reference proteome</keyword>
<accession>A0A1H9NEH3</accession>
<sequence>MDHLINQLVYARESTIEYVKHIDPESLYVIPSGFNNHVQWNLGHIYVAFEKIVFLLTGNKANFPDHFAEWFSPDTSPKNWDKEAPSGDELIGLLEDQLERLHSLSSEKVDQPILETYTTSTGFSISTIGECLSFIIHHEGMHLGMIKSICQSVNKNE</sequence>
<dbReference type="RefSeq" id="WP_089739898.1">
    <property type="nucleotide sequence ID" value="NZ_FOGL01000003.1"/>
</dbReference>
<evidence type="ECO:0000313" key="3">
    <source>
        <dbReference type="Proteomes" id="UP000199687"/>
    </source>
</evidence>
<evidence type="ECO:0000259" key="1">
    <source>
        <dbReference type="Pfam" id="PF12867"/>
    </source>
</evidence>
<dbReference type="Pfam" id="PF12867">
    <property type="entry name" value="DinB_2"/>
    <property type="match status" value="1"/>
</dbReference>
<dbReference type="InterPro" id="IPR034660">
    <property type="entry name" value="DinB/YfiT-like"/>
</dbReference>
<dbReference type="Proteomes" id="UP000199687">
    <property type="component" value="Unassembled WGS sequence"/>
</dbReference>
<proteinExistence type="predicted"/>
<protein>
    <submittedName>
        <fullName evidence="2">DinB superfamily protein</fullName>
    </submittedName>
</protein>
<dbReference type="Gene3D" id="1.20.120.450">
    <property type="entry name" value="dinb family like domain"/>
    <property type="match status" value="1"/>
</dbReference>
<organism evidence="2 3">
    <name type="scientific">Gracilibacillus ureilyticus</name>
    <dbReference type="NCBI Taxonomy" id="531814"/>
    <lineage>
        <taxon>Bacteria</taxon>
        <taxon>Bacillati</taxon>
        <taxon>Bacillota</taxon>
        <taxon>Bacilli</taxon>
        <taxon>Bacillales</taxon>
        <taxon>Bacillaceae</taxon>
        <taxon>Gracilibacillus</taxon>
    </lineage>
</organism>
<feature type="domain" description="DinB-like" evidence="1">
    <location>
        <begin position="7"/>
        <end position="146"/>
    </location>
</feature>
<dbReference type="SUPFAM" id="SSF109854">
    <property type="entry name" value="DinB/YfiT-like putative metalloenzymes"/>
    <property type="match status" value="1"/>
</dbReference>